<dbReference type="InterPro" id="IPR048844">
    <property type="entry name" value="LpdD_chaperone-like"/>
</dbReference>
<comment type="caution">
    <text evidence="2">The sequence shown here is derived from an EMBL/GenBank/DDBJ whole genome shotgun (WGS) entry which is preliminary data.</text>
</comment>
<proteinExistence type="predicted"/>
<dbReference type="Pfam" id="PF21758">
    <property type="entry name" value="PAC_bac"/>
    <property type="match status" value="1"/>
</dbReference>
<dbReference type="RefSeq" id="WP_009226152.1">
    <property type="nucleotide sequence ID" value="NZ_CBCSKM010000011.1"/>
</dbReference>
<evidence type="ECO:0000313" key="2">
    <source>
        <dbReference type="EMBL" id="MEA3569613.1"/>
    </source>
</evidence>
<gene>
    <name evidence="2" type="ORF">U9M73_06330</name>
</gene>
<organism evidence="2 3">
    <name type="scientific">Paenibacillus phoenicis</name>
    <dbReference type="NCBI Taxonomy" id="554117"/>
    <lineage>
        <taxon>Bacteria</taxon>
        <taxon>Bacillati</taxon>
        <taxon>Bacillota</taxon>
        <taxon>Bacilli</taxon>
        <taxon>Bacillales</taxon>
        <taxon>Paenibacillaceae</taxon>
        <taxon>Paenibacillus</taxon>
    </lineage>
</organism>
<dbReference type="EMBL" id="JAYERP010000001">
    <property type="protein sequence ID" value="MEA3569613.1"/>
    <property type="molecule type" value="Genomic_DNA"/>
</dbReference>
<accession>A0ABU5PI41</accession>
<sequence>MSFEDIKLEAIPVGRDLLLLITGGVSHIGAASTAYQAGGDIEVLTSAVPGHKEHTLTEEYARRASEALGRTVTVVMGIHYDNLSKEEIMEIAKKTSEMLDQYLQEQQGNGVDRQ</sequence>
<name>A0ABU5PI41_9BACL</name>
<reference evidence="2 3" key="1">
    <citation type="submission" date="2023-12" db="EMBL/GenBank/DDBJ databases">
        <title>Whole genome sequencing of Paenibacillus phoenicis isolated from the Phoenix Mars Lander spacecraft assembly facility.</title>
        <authorList>
            <person name="Garcia A."/>
            <person name="Venkateswaran K."/>
        </authorList>
    </citation>
    <scope>NUCLEOTIDE SEQUENCE [LARGE SCALE GENOMIC DNA]</scope>
    <source>
        <strain evidence="2 3">3PO2SA</strain>
    </source>
</reference>
<keyword evidence="3" id="KW-1185">Reference proteome</keyword>
<protein>
    <recommendedName>
        <fullName evidence="1">Prenylated flavin chaperone LpdD-like domain-containing protein</fullName>
    </recommendedName>
</protein>
<feature type="domain" description="Prenylated flavin chaperone LpdD-like" evidence="1">
    <location>
        <begin position="5"/>
        <end position="105"/>
    </location>
</feature>
<dbReference type="Proteomes" id="UP001292216">
    <property type="component" value="Unassembled WGS sequence"/>
</dbReference>
<evidence type="ECO:0000313" key="3">
    <source>
        <dbReference type="Proteomes" id="UP001292216"/>
    </source>
</evidence>
<evidence type="ECO:0000259" key="1">
    <source>
        <dbReference type="Pfam" id="PF21758"/>
    </source>
</evidence>